<dbReference type="InterPro" id="IPR012349">
    <property type="entry name" value="Split_barrel_FMN-bd"/>
</dbReference>
<feature type="domain" description="Pyridoxamine 5'-phosphate oxidase N-terminal" evidence="2">
    <location>
        <begin position="8"/>
        <end position="145"/>
    </location>
</feature>
<evidence type="ECO:0000313" key="4">
    <source>
        <dbReference type="Proteomes" id="UP000199077"/>
    </source>
</evidence>
<evidence type="ECO:0000259" key="2">
    <source>
        <dbReference type="Pfam" id="PF01243"/>
    </source>
</evidence>
<dbReference type="InterPro" id="IPR019920">
    <property type="entry name" value="F420-binding_dom_put"/>
</dbReference>
<dbReference type="GO" id="GO:0016627">
    <property type="term" value="F:oxidoreductase activity, acting on the CH-CH group of donors"/>
    <property type="evidence" value="ECO:0007669"/>
    <property type="project" value="TreeGrafter"/>
</dbReference>
<dbReference type="SUPFAM" id="SSF50475">
    <property type="entry name" value="FMN-binding split barrel"/>
    <property type="match status" value="1"/>
</dbReference>
<dbReference type="InterPro" id="IPR011576">
    <property type="entry name" value="Pyridox_Oxase_N"/>
</dbReference>
<dbReference type="GO" id="GO:0005829">
    <property type="term" value="C:cytosol"/>
    <property type="evidence" value="ECO:0007669"/>
    <property type="project" value="TreeGrafter"/>
</dbReference>
<accession>A0A1H0KZW0</accession>
<name>A0A1H0KZW0_9MICO</name>
<dbReference type="InterPro" id="IPR052019">
    <property type="entry name" value="F420H2_bilvrd_red/Heme_oxyg"/>
</dbReference>
<evidence type="ECO:0000313" key="3">
    <source>
        <dbReference type="EMBL" id="SDO61508.1"/>
    </source>
</evidence>
<evidence type="ECO:0000256" key="1">
    <source>
        <dbReference type="ARBA" id="ARBA00023002"/>
    </source>
</evidence>
<dbReference type="Gene3D" id="2.30.110.10">
    <property type="entry name" value="Electron Transport, Fmn-binding Protein, Chain A"/>
    <property type="match status" value="1"/>
</dbReference>
<organism evidence="3 4">
    <name type="scientific">Pedococcus dokdonensis</name>
    <dbReference type="NCBI Taxonomy" id="443156"/>
    <lineage>
        <taxon>Bacteria</taxon>
        <taxon>Bacillati</taxon>
        <taxon>Actinomycetota</taxon>
        <taxon>Actinomycetes</taxon>
        <taxon>Micrococcales</taxon>
        <taxon>Intrasporangiaceae</taxon>
        <taxon>Pedococcus</taxon>
    </lineage>
</organism>
<proteinExistence type="predicted"/>
<dbReference type="Proteomes" id="UP000199077">
    <property type="component" value="Chromosome I"/>
</dbReference>
<dbReference type="EMBL" id="LT629711">
    <property type="protein sequence ID" value="SDO61508.1"/>
    <property type="molecule type" value="Genomic_DNA"/>
</dbReference>
<keyword evidence="1" id="KW-0560">Oxidoreductase</keyword>
<keyword evidence="4" id="KW-1185">Reference proteome</keyword>
<dbReference type="Pfam" id="PF01243">
    <property type="entry name" value="PNPOx_N"/>
    <property type="match status" value="1"/>
</dbReference>
<dbReference type="PANTHER" id="PTHR35176">
    <property type="entry name" value="HEME OXYGENASE HI_0854-RELATED"/>
    <property type="match status" value="1"/>
</dbReference>
<dbReference type="STRING" id="443156.SAMN04489867_0158"/>
<reference evidence="4" key="1">
    <citation type="submission" date="2016-10" db="EMBL/GenBank/DDBJ databases">
        <authorList>
            <person name="Varghese N."/>
            <person name="Submissions S."/>
        </authorList>
    </citation>
    <scope>NUCLEOTIDE SEQUENCE [LARGE SCALE GENOMIC DNA]</scope>
    <source>
        <strain evidence="4">DSM 22329</strain>
    </source>
</reference>
<dbReference type="PANTHER" id="PTHR35176:SF2">
    <property type="entry name" value="F420H(2)-DEPENDENT REDUCTASE RV1155"/>
    <property type="match status" value="1"/>
</dbReference>
<dbReference type="NCBIfam" id="TIGR03618">
    <property type="entry name" value="Rv1155_F420"/>
    <property type="match status" value="1"/>
</dbReference>
<dbReference type="GO" id="GO:0070967">
    <property type="term" value="F:coenzyme F420 binding"/>
    <property type="evidence" value="ECO:0007669"/>
    <property type="project" value="TreeGrafter"/>
</dbReference>
<dbReference type="RefSeq" id="WP_091780202.1">
    <property type="nucleotide sequence ID" value="NZ_LT629711.1"/>
</dbReference>
<sequence>MVSATAFDPALLALASSRRIGALAALKRDGRPQLSMVNHTLDTSDPAAPRVRVSVVDGRAKVANLLRDPRGSLLVTSEEGWSYAVLEGDVSFSPVAQAADDEVVEELVELYRTIRGADHPDWADYRRAMVEDGRRILRLQVTRVYGLVQ</sequence>
<gene>
    <name evidence="3" type="ORF">SAMN04489867_0158</name>
</gene>
<dbReference type="AlphaFoldDB" id="A0A1H0KZW0"/>
<dbReference type="OrthoDB" id="1094370at2"/>
<protein>
    <submittedName>
        <fullName evidence="3">PPOX class probable F420-dependent enzyme</fullName>
    </submittedName>
</protein>